<organism evidence="3 4">
    <name type="scientific">Methylobacterium aerolatum</name>
    <dbReference type="NCBI Taxonomy" id="418708"/>
    <lineage>
        <taxon>Bacteria</taxon>
        <taxon>Pseudomonadati</taxon>
        <taxon>Pseudomonadota</taxon>
        <taxon>Alphaproteobacteria</taxon>
        <taxon>Hyphomicrobiales</taxon>
        <taxon>Methylobacteriaceae</taxon>
        <taxon>Methylobacterium</taxon>
    </lineage>
</organism>
<dbReference type="InterPro" id="IPR029045">
    <property type="entry name" value="ClpP/crotonase-like_dom_sf"/>
</dbReference>
<dbReference type="EMBL" id="JAUSVP010000004">
    <property type="protein sequence ID" value="MDQ0447323.1"/>
    <property type="molecule type" value="Genomic_DNA"/>
</dbReference>
<dbReference type="InterPro" id="IPR001753">
    <property type="entry name" value="Enoyl-CoA_hydra/iso"/>
</dbReference>
<comment type="caution">
    <text evidence="3">The sequence shown here is derived from an EMBL/GenBank/DDBJ whole genome shotgun (WGS) entry which is preliminary data.</text>
</comment>
<evidence type="ECO:0000313" key="3">
    <source>
        <dbReference type="EMBL" id="MDQ0447323.1"/>
    </source>
</evidence>
<sequence>MDAQTPTAAAADELLFSTDEGGIARIVLNRPQARNALTFAMYQGLIASCEAIAADPSVKVLVITGAGEKAFAAGTDIAQFRSFQTPEDALGYERFMDKVLGTLERVRVPTVAAIAGACTGGGAAIAAACDLRIATQDARFGFPIARTLGNCLSLGNLKRLSNLVGPARVKDMIFTARLLGAEEALAIGLVGEVVEDLAALTARVDALATLLAGHAPLTMQATKEGLRRLSEDPAVEGESHPGDDLILQCYMSEDFREGMEAFLAKRPPRWQGR</sequence>
<protein>
    <submittedName>
        <fullName evidence="3">Enoyl-CoA hydratase/carnithine racemase</fullName>
    </submittedName>
</protein>
<name>A0ABU0HY98_9HYPH</name>
<dbReference type="SUPFAM" id="SSF52096">
    <property type="entry name" value="ClpP/crotonase"/>
    <property type="match status" value="1"/>
</dbReference>
<dbReference type="CDD" id="cd06558">
    <property type="entry name" value="crotonase-like"/>
    <property type="match status" value="1"/>
</dbReference>
<comment type="similarity">
    <text evidence="1">Belongs to the enoyl-CoA hydratase/isomerase family.</text>
</comment>
<dbReference type="Gene3D" id="1.10.12.10">
    <property type="entry name" value="Lyase 2-enoyl-coa Hydratase, Chain A, domain 2"/>
    <property type="match status" value="1"/>
</dbReference>
<dbReference type="RefSeq" id="WP_238207112.1">
    <property type="nucleotide sequence ID" value="NZ_BPQE01000031.1"/>
</dbReference>
<dbReference type="PANTHER" id="PTHR11941">
    <property type="entry name" value="ENOYL-COA HYDRATASE-RELATED"/>
    <property type="match status" value="1"/>
</dbReference>
<gene>
    <name evidence="3" type="ORF">QO012_001819</name>
</gene>
<dbReference type="Gene3D" id="3.90.226.10">
    <property type="entry name" value="2-enoyl-CoA Hydratase, Chain A, domain 1"/>
    <property type="match status" value="1"/>
</dbReference>
<dbReference type="NCBIfam" id="NF004796">
    <property type="entry name" value="PRK06144.1"/>
    <property type="match status" value="1"/>
</dbReference>
<dbReference type="PANTHER" id="PTHR11941:SF54">
    <property type="entry name" value="ENOYL-COA HYDRATASE, MITOCHONDRIAL"/>
    <property type="match status" value="1"/>
</dbReference>
<reference evidence="3 4" key="1">
    <citation type="submission" date="2023-07" db="EMBL/GenBank/DDBJ databases">
        <title>Genomic Encyclopedia of Type Strains, Phase IV (KMG-IV): sequencing the most valuable type-strain genomes for metagenomic binning, comparative biology and taxonomic classification.</title>
        <authorList>
            <person name="Goeker M."/>
        </authorList>
    </citation>
    <scope>NUCLEOTIDE SEQUENCE [LARGE SCALE GENOMIC DNA]</scope>
    <source>
        <strain evidence="3 4">DSM 19013</strain>
    </source>
</reference>
<proteinExistence type="inferred from homology"/>
<accession>A0ABU0HY98</accession>
<evidence type="ECO:0000256" key="1">
    <source>
        <dbReference type="ARBA" id="ARBA00005254"/>
    </source>
</evidence>
<evidence type="ECO:0000256" key="2">
    <source>
        <dbReference type="ARBA" id="ARBA00023239"/>
    </source>
</evidence>
<dbReference type="InterPro" id="IPR014748">
    <property type="entry name" value="Enoyl-CoA_hydra_C"/>
</dbReference>
<keyword evidence="4" id="KW-1185">Reference proteome</keyword>
<evidence type="ECO:0000313" key="4">
    <source>
        <dbReference type="Proteomes" id="UP001231124"/>
    </source>
</evidence>
<keyword evidence="2" id="KW-0456">Lyase</keyword>
<dbReference type="Pfam" id="PF00378">
    <property type="entry name" value="ECH_1"/>
    <property type="match status" value="1"/>
</dbReference>
<dbReference type="Proteomes" id="UP001231124">
    <property type="component" value="Unassembled WGS sequence"/>
</dbReference>